<dbReference type="EMBL" id="KQ085962">
    <property type="protein sequence ID" value="KLO13248.1"/>
    <property type="molecule type" value="Genomic_DNA"/>
</dbReference>
<dbReference type="GO" id="GO:0006357">
    <property type="term" value="P:regulation of transcription by RNA polymerase II"/>
    <property type="evidence" value="ECO:0007669"/>
    <property type="project" value="TreeGrafter"/>
</dbReference>
<dbReference type="InterPro" id="IPR046468">
    <property type="entry name" value="Spt20-like_SEP"/>
</dbReference>
<dbReference type="STRING" id="27342.A0A0H2RUW6"/>
<evidence type="ECO:0000313" key="2">
    <source>
        <dbReference type="EMBL" id="KLO13248.1"/>
    </source>
</evidence>
<keyword evidence="3" id="KW-1185">Reference proteome</keyword>
<organism evidence="2 3">
    <name type="scientific">Schizopora paradoxa</name>
    <dbReference type="NCBI Taxonomy" id="27342"/>
    <lineage>
        <taxon>Eukaryota</taxon>
        <taxon>Fungi</taxon>
        <taxon>Dikarya</taxon>
        <taxon>Basidiomycota</taxon>
        <taxon>Agaricomycotina</taxon>
        <taxon>Agaricomycetes</taxon>
        <taxon>Hymenochaetales</taxon>
        <taxon>Schizoporaceae</taxon>
        <taxon>Schizopora</taxon>
    </lineage>
</organism>
<dbReference type="OrthoDB" id="1932706at2759"/>
<reference evidence="2 3" key="1">
    <citation type="submission" date="2015-04" db="EMBL/GenBank/DDBJ databases">
        <title>Complete genome sequence of Schizopora paradoxa KUC8140, a cosmopolitan wood degrader in East Asia.</title>
        <authorList>
            <consortium name="DOE Joint Genome Institute"/>
            <person name="Min B."/>
            <person name="Park H."/>
            <person name="Jang Y."/>
            <person name="Kim J.-J."/>
            <person name="Kim K.H."/>
            <person name="Pangilinan J."/>
            <person name="Lipzen A."/>
            <person name="Riley R."/>
            <person name="Grigoriev I.V."/>
            <person name="Spatafora J.W."/>
            <person name="Choi I.-G."/>
        </authorList>
    </citation>
    <scope>NUCLEOTIDE SEQUENCE [LARGE SCALE GENOMIC DNA]</scope>
    <source>
        <strain evidence="2 3">KUC8140</strain>
    </source>
</reference>
<dbReference type="PANTHER" id="PTHR13526:SF8">
    <property type="entry name" value="TRANSCRIPTION FACTOR SPT20 HOMOLOG"/>
    <property type="match status" value="1"/>
</dbReference>
<feature type="domain" description="Spt20-like SEP" evidence="1">
    <location>
        <begin position="26"/>
        <end position="167"/>
    </location>
</feature>
<evidence type="ECO:0000259" key="1">
    <source>
        <dbReference type="Pfam" id="PF12090"/>
    </source>
</evidence>
<evidence type="ECO:0000313" key="3">
    <source>
        <dbReference type="Proteomes" id="UP000053477"/>
    </source>
</evidence>
<name>A0A0H2RUW6_9AGAM</name>
<dbReference type="InParanoid" id="A0A0H2RUW6"/>
<protein>
    <recommendedName>
        <fullName evidence="1">Spt20-like SEP domain-containing protein</fullName>
    </recommendedName>
</protein>
<proteinExistence type="predicted"/>
<sequence length="223" mass="25576">MAPTLQQSGYNIVRDDKVLLDAYNNSPPSFVINLFPSHWTLNNGPKFMYNNQVSSILEDIRAFRIPVDFVDVFDRVGVQYYEGCLIVEIVDYRPSKPKDPLLENPDIQRVVCRPNSETIWKDICRLNENHGYKMTDMEALEIEAKILLQTSHPLCLDPDPHLTRIVNNVLRVSTPNIPNSLKRKAASQADLEEDEAEKAKRAKLMQFMNPRAGRAINPTYVTY</sequence>
<dbReference type="AlphaFoldDB" id="A0A0H2RUW6"/>
<dbReference type="FunCoup" id="A0A0H2RUW6">
    <property type="interactions" value="19"/>
</dbReference>
<dbReference type="GO" id="GO:0000124">
    <property type="term" value="C:SAGA complex"/>
    <property type="evidence" value="ECO:0007669"/>
    <property type="project" value="InterPro"/>
</dbReference>
<dbReference type="Proteomes" id="UP000053477">
    <property type="component" value="Unassembled WGS sequence"/>
</dbReference>
<dbReference type="PANTHER" id="PTHR13526">
    <property type="entry name" value="TRANSCRIPTION FACTOR SPT20 HOMOLOG"/>
    <property type="match status" value="1"/>
</dbReference>
<dbReference type="Pfam" id="PF12090">
    <property type="entry name" value="Spt20_SEP"/>
    <property type="match status" value="1"/>
</dbReference>
<dbReference type="GO" id="GO:0003712">
    <property type="term" value="F:transcription coregulator activity"/>
    <property type="evidence" value="ECO:0007669"/>
    <property type="project" value="InterPro"/>
</dbReference>
<accession>A0A0H2RUW6</accession>
<gene>
    <name evidence="2" type="ORF">SCHPADRAFT_915317</name>
</gene>
<dbReference type="InterPro" id="IPR021950">
    <property type="entry name" value="Spt20"/>
</dbReference>